<reference evidence="2" key="1">
    <citation type="submission" date="2014-09" db="EMBL/GenBank/DDBJ databases">
        <authorList>
            <person name="Magalhaes I.L.F."/>
            <person name="Oliveira U."/>
            <person name="Santos F.R."/>
            <person name="Vidigal T.H.D.A."/>
            <person name="Brescovit A.D."/>
            <person name="Santos A.J."/>
        </authorList>
    </citation>
    <scope>NUCLEOTIDE SEQUENCE</scope>
    <source>
        <tissue evidence="2">Shoot tissue taken approximately 20 cm above the soil surface</tissue>
    </source>
</reference>
<feature type="region of interest" description="Disordered" evidence="1">
    <location>
        <begin position="31"/>
        <end position="54"/>
    </location>
</feature>
<proteinExistence type="predicted"/>
<dbReference type="EMBL" id="GBRH01197190">
    <property type="protein sequence ID" value="JAE00706.1"/>
    <property type="molecule type" value="Transcribed_RNA"/>
</dbReference>
<accession>A0A0A9ES63</accession>
<evidence type="ECO:0000256" key="1">
    <source>
        <dbReference type="SAM" id="MobiDB-lite"/>
    </source>
</evidence>
<reference evidence="2" key="2">
    <citation type="journal article" date="2015" name="Data Brief">
        <title>Shoot transcriptome of the giant reed, Arundo donax.</title>
        <authorList>
            <person name="Barrero R.A."/>
            <person name="Guerrero F.D."/>
            <person name="Moolhuijzen P."/>
            <person name="Goolsby J.A."/>
            <person name="Tidwell J."/>
            <person name="Bellgard S.E."/>
            <person name="Bellgard M.I."/>
        </authorList>
    </citation>
    <scope>NUCLEOTIDE SEQUENCE</scope>
    <source>
        <tissue evidence="2">Shoot tissue taken approximately 20 cm above the soil surface</tissue>
    </source>
</reference>
<protein>
    <submittedName>
        <fullName evidence="2">Uncharacterized protein</fullName>
    </submittedName>
</protein>
<evidence type="ECO:0000313" key="2">
    <source>
        <dbReference type="EMBL" id="JAE00706.1"/>
    </source>
</evidence>
<name>A0A0A9ES63_ARUDO</name>
<dbReference type="AlphaFoldDB" id="A0A0A9ES63"/>
<organism evidence="2">
    <name type="scientific">Arundo donax</name>
    <name type="common">Giant reed</name>
    <name type="synonym">Donax arundinaceus</name>
    <dbReference type="NCBI Taxonomy" id="35708"/>
    <lineage>
        <taxon>Eukaryota</taxon>
        <taxon>Viridiplantae</taxon>
        <taxon>Streptophyta</taxon>
        <taxon>Embryophyta</taxon>
        <taxon>Tracheophyta</taxon>
        <taxon>Spermatophyta</taxon>
        <taxon>Magnoliopsida</taxon>
        <taxon>Liliopsida</taxon>
        <taxon>Poales</taxon>
        <taxon>Poaceae</taxon>
        <taxon>PACMAD clade</taxon>
        <taxon>Arundinoideae</taxon>
        <taxon>Arundineae</taxon>
        <taxon>Arundo</taxon>
    </lineage>
</organism>
<sequence>MPYQSPKSNQTELLLRCTTKKLLGRWRRSQQMDLHDGNEEGGLCAARGETPTHG</sequence>